<dbReference type="STRING" id="930131.SAMN05216389_11513"/>
<accession>A0A1I0FH34</accession>
<feature type="transmembrane region" description="Helical" evidence="1">
    <location>
        <begin position="51"/>
        <end position="69"/>
    </location>
</feature>
<dbReference type="FunFam" id="3.30.70.270:FF:000001">
    <property type="entry name" value="Diguanylate cyclase domain protein"/>
    <property type="match status" value="1"/>
</dbReference>
<dbReference type="Pfam" id="PF00990">
    <property type="entry name" value="GGDEF"/>
    <property type="match status" value="1"/>
</dbReference>
<keyword evidence="1" id="KW-0472">Membrane</keyword>
<proteinExistence type="predicted"/>
<dbReference type="PANTHER" id="PTHR45138">
    <property type="entry name" value="REGULATORY COMPONENTS OF SENSORY TRANSDUCTION SYSTEM"/>
    <property type="match status" value="1"/>
</dbReference>
<dbReference type="EMBL" id="FOHE01000015">
    <property type="protein sequence ID" value="SET56712.1"/>
    <property type="molecule type" value="Genomic_DNA"/>
</dbReference>
<name>A0A1I0FH34_9BACI</name>
<dbReference type="PROSITE" id="PS50887">
    <property type="entry name" value="GGDEF"/>
    <property type="match status" value="1"/>
</dbReference>
<evidence type="ECO:0000259" key="2">
    <source>
        <dbReference type="PROSITE" id="PS50887"/>
    </source>
</evidence>
<evidence type="ECO:0000256" key="1">
    <source>
        <dbReference type="SAM" id="Phobius"/>
    </source>
</evidence>
<dbReference type="GO" id="GO:0043709">
    <property type="term" value="P:cell adhesion involved in single-species biofilm formation"/>
    <property type="evidence" value="ECO:0007669"/>
    <property type="project" value="TreeGrafter"/>
</dbReference>
<dbReference type="PANTHER" id="PTHR45138:SF9">
    <property type="entry name" value="DIGUANYLATE CYCLASE DGCM-RELATED"/>
    <property type="match status" value="1"/>
</dbReference>
<feature type="transmembrane region" description="Helical" evidence="1">
    <location>
        <begin position="6"/>
        <end position="30"/>
    </location>
</feature>
<protein>
    <submittedName>
        <fullName evidence="3">Diguanylate cyclase</fullName>
    </submittedName>
</protein>
<gene>
    <name evidence="3" type="ORF">SAMN05216389_11513</name>
</gene>
<dbReference type="SMART" id="SM00267">
    <property type="entry name" value="GGDEF"/>
    <property type="match status" value="1"/>
</dbReference>
<dbReference type="InterPro" id="IPR043128">
    <property type="entry name" value="Rev_trsase/Diguanyl_cyclase"/>
</dbReference>
<reference evidence="3 4" key="1">
    <citation type="submission" date="2016-10" db="EMBL/GenBank/DDBJ databases">
        <authorList>
            <person name="de Groot N.N."/>
        </authorList>
    </citation>
    <scope>NUCLEOTIDE SEQUENCE [LARGE SCALE GENOMIC DNA]</scope>
    <source>
        <strain evidence="3 4">IBRC-M 10780</strain>
    </source>
</reference>
<organism evidence="3 4">
    <name type="scientific">Oceanobacillus limi</name>
    <dbReference type="NCBI Taxonomy" id="930131"/>
    <lineage>
        <taxon>Bacteria</taxon>
        <taxon>Bacillati</taxon>
        <taxon>Bacillota</taxon>
        <taxon>Bacilli</taxon>
        <taxon>Bacillales</taxon>
        <taxon>Bacillaceae</taxon>
        <taxon>Oceanobacillus</taxon>
    </lineage>
</organism>
<dbReference type="GO" id="GO:0005886">
    <property type="term" value="C:plasma membrane"/>
    <property type="evidence" value="ECO:0007669"/>
    <property type="project" value="TreeGrafter"/>
</dbReference>
<dbReference type="InterPro" id="IPR050469">
    <property type="entry name" value="Diguanylate_Cyclase"/>
</dbReference>
<dbReference type="CDD" id="cd01949">
    <property type="entry name" value="GGDEF"/>
    <property type="match status" value="1"/>
</dbReference>
<keyword evidence="1" id="KW-1133">Transmembrane helix</keyword>
<dbReference type="Gene3D" id="3.30.70.270">
    <property type="match status" value="1"/>
</dbReference>
<dbReference type="GO" id="GO:0052621">
    <property type="term" value="F:diguanylate cyclase activity"/>
    <property type="evidence" value="ECO:0007669"/>
    <property type="project" value="TreeGrafter"/>
</dbReference>
<dbReference type="InterPro" id="IPR029787">
    <property type="entry name" value="Nucleotide_cyclase"/>
</dbReference>
<feature type="domain" description="GGDEF" evidence="2">
    <location>
        <begin position="141"/>
        <end position="275"/>
    </location>
</feature>
<dbReference type="Proteomes" id="UP000198618">
    <property type="component" value="Unassembled WGS sequence"/>
</dbReference>
<keyword evidence="1" id="KW-0812">Transmembrane</keyword>
<sequence>MPLPAWYRYHLGGPTVFEGLLLGILIPYLFGALFHKGKKFNPPQTIVPIKHMLIGFLCYQVAFSILLLLTTPIDFYLIIIMFSFQTLALLSIGLMQNDANRNYLYRNELEYYSRRDSITNLYNLRHFKNKVEQLIESKQRKPFYIAMIDVDFFKQYNDTHGHPAGDKVLRTVGELLTENLRSEDLFARYGGEEFIICLPNLTKSQTAYEIVDQFREAVEKYKFKGDETQPTGKITVSIGLSGESKGKTLDVLINEADQALYIAKKDGRNNTAFFK</sequence>
<evidence type="ECO:0000313" key="3">
    <source>
        <dbReference type="EMBL" id="SET56712.1"/>
    </source>
</evidence>
<evidence type="ECO:0000313" key="4">
    <source>
        <dbReference type="Proteomes" id="UP000198618"/>
    </source>
</evidence>
<dbReference type="NCBIfam" id="TIGR00254">
    <property type="entry name" value="GGDEF"/>
    <property type="match status" value="1"/>
</dbReference>
<feature type="transmembrane region" description="Helical" evidence="1">
    <location>
        <begin position="75"/>
        <end position="95"/>
    </location>
</feature>
<dbReference type="GO" id="GO:1902201">
    <property type="term" value="P:negative regulation of bacterial-type flagellum-dependent cell motility"/>
    <property type="evidence" value="ECO:0007669"/>
    <property type="project" value="TreeGrafter"/>
</dbReference>
<dbReference type="InterPro" id="IPR000160">
    <property type="entry name" value="GGDEF_dom"/>
</dbReference>
<keyword evidence="4" id="KW-1185">Reference proteome</keyword>
<dbReference type="SUPFAM" id="SSF55073">
    <property type="entry name" value="Nucleotide cyclase"/>
    <property type="match status" value="1"/>
</dbReference>
<dbReference type="AlphaFoldDB" id="A0A1I0FH34"/>